<dbReference type="EMBL" id="JADGJH010001970">
    <property type="protein sequence ID" value="KAJ3106115.1"/>
    <property type="molecule type" value="Genomic_DNA"/>
</dbReference>
<dbReference type="Proteomes" id="UP001211907">
    <property type="component" value="Unassembled WGS sequence"/>
</dbReference>
<name>A0AAD5SWJ8_9FUNG</name>
<accession>A0AAD5SWJ8</accession>
<reference evidence="1" key="1">
    <citation type="submission" date="2020-05" db="EMBL/GenBank/DDBJ databases">
        <title>Phylogenomic resolution of chytrid fungi.</title>
        <authorList>
            <person name="Stajich J.E."/>
            <person name="Amses K."/>
            <person name="Simmons R."/>
            <person name="Seto K."/>
            <person name="Myers J."/>
            <person name="Bonds A."/>
            <person name="Quandt C.A."/>
            <person name="Barry K."/>
            <person name="Liu P."/>
            <person name="Grigoriev I."/>
            <person name="Longcore J.E."/>
            <person name="James T.Y."/>
        </authorList>
    </citation>
    <scope>NUCLEOTIDE SEQUENCE</scope>
    <source>
        <strain evidence="1">JEL0513</strain>
    </source>
</reference>
<organism evidence="1 2">
    <name type="scientific">Physocladia obscura</name>
    <dbReference type="NCBI Taxonomy" id="109957"/>
    <lineage>
        <taxon>Eukaryota</taxon>
        <taxon>Fungi</taxon>
        <taxon>Fungi incertae sedis</taxon>
        <taxon>Chytridiomycota</taxon>
        <taxon>Chytridiomycota incertae sedis</taxon>
        <taxon>Chytridiomycetes</taxon>
        <taxon>Chytridiales</taxon>
        <taxon>Chytriomycetaceae</taxon>
        <taxon>Physocladia</taxon>
    </lineage>
</organism>
<proteinExistence type="predicted"/>
<evidence type="ECO:0000313" key="1">
    <source>
        <dbReference type="EMBL" id="KAJ3106115.1"/>
    </source>
</evidence>
<gene>
    <name evidence="1" type="ORF">HK100_003778</name>
</gene>
<dbReference type="AlphaFoldDB" id="A0AAD5SWJ8"/>
<keyword evidence="2" id="KW-1185">Reference proteome</keyword>
<sequence length="167" mass="19045">MCLIYEEEKIVGSDNSNKFNFGMSKKSCSPNPIDINPPVIYREEETSEKHATIVEIKKKEELNMNYVDMCSMQDSSEIFNEGSEEFSDILCFVAKNAVISSSNCIIQAYDHLTAKRTRSNFSSESLEQLDMINNIDYLIGLEHSDANQIFEKPDSFGDVIVRVPIFY</sequence>
<protein>
    <submittedName>
        <fullName evidence="1">Uncharacterized protein</fullName>
    </submittedName>
</protein>
<comment type="caution">
    <text evidence="1">The sequence shown here is derived from an EMBL/GenBank/DDBJ whole genome shotgun (WGS) entry which is preliminary data.</text>
</comment>
<evidence type="ECO:0000313" key="2">
    <source>
        <dbReference type="Proteomes" id="UP001211907"/>
    </source>
</evidence>